<evidence type="ECO:0000313" key="3">
    <source>
        <dbReference type="Proteomes" id="UP000028547"/>
    </source>
</evidence>
<keyword evidence="1" id="KW-0812">Transmembrane</keyword>
<comment type="caution">
    <text evidence="2">The sequence shown here is derived from an EMBL/GenBank/DDBJ whole genome shotgun (WGS) entry which is preliminary data.</text>
</comment>
<feature type="transmembrane region" description="Helical" evidence="1">
    <location>
        <begin position="7"/>
        <end position="24"/>
    </location>
</feature>
<name>A0A084SSK7_9BACT</name>
<feature type="transmembrane region" description="Helical" evidence="1">
    <location>
        <begin position="30"/>
        <end position="46"/>
    </location>
</feature>
<dbReference type="EMBL" id="JPMI01000142">
    <property type="protein sequence ID" value="KFA91442.1"/>
    <property type="molecule type" value="Genomic_DNA"/>
</dbReference>
<sequence length="183" mass="19983">MKFLRPALLGLLSLAYPPLVYLGLGHFEPRWMALPLAGMAVVRAVATRERVWLAAAVGALALAASSMLGNHALPLKLYPVLVNTILLAVFATSLAYPPSVIERLARLREPELPASGVIYTRRVTQVWCGFFVLNGGIALFTAIGASDETWALYNGLISYVLMGVLFAVEWVVRQQVRARRVHG</sequence>
<keyword evidence="1" id="KW-1133">Transmembrane helix</keyword>
<keyword evidence="1" id="KW-0472">Membrane</keyword>
<feature type="transmembrane region" description="Helical" evidence="1">
    <location>
        <begin position="126"/>
        <end position="145"/>
    </location>
</feature>
<evidence type="ECO:0000313" key="2">
    <source>
        <dbReference type="EMBL" id="KFA91442.1"/>
    </source>
</evidence>
<proteinExistence type="predicted"/>
<feature type="transmembrane region" description="Helical" evidence="1">
    <location>
        <begin position="77"/>
        <end position="96"/>
    </location>
</feature>
<dbReference type="Proteomes" id="UP000028547">
    <property type="component" value="Unassembled WGS sequence"/>
</dbReference>
<feature type="transmembrane region" description="Helical" evidence="1">
    <location>
        <begin position="51"/>
        <end position="71"/>
    </location>
</feature>
<accession>A0A084SSK7</accession>
<dbReference type="AlphaFoldDB" id="A0A084SSK7"/>
<evidence type="ECO:0000256" key="1">
    <source>
        <dbReference type="SAM" id="Phobius"/>
    </source>
</evidence>
<feature type="transmembrane region" description="Helical" evidence="1">
    <location>
        <begin position="151"/>
        <end position="172"/>
    </location>
</feature>
<organism evidence="2 3">
    <name type="scientific">Archangium violaceum Cb vi76</name>
    <dbReference type="NCBI Taxonomy" id="1406225"/>
    <lineage>
        <taxon>Bacteria</taxon>
        <taxon>Pseudomonadati</taxon>
        <taxon>Myxococcota</taxon>
        <taxon>Myxococcia</taxon>
        <taxon>Myxococcales</taxon>
        <taxon>Cystobacterineae</taxon>
        <taxon>Archangiaceae</taxon>
        <taxon>Archangium</taxon>
    </lineage>
</organism>
<reference evidence="2 3" key="1">
    <citation type="submission" date="2014-07" db="EMBL/GenBank/DDBJ databases">
        <title>Draft Genome Sequence of Gephyronic Acid Producer, Cystobacter violaceus Strain Cb vi76.</title>
        <authorList>
            <person name="Stevens D.C."/>
            <person name="Young J."/>
            <person name="Carmichael R."/>
            <person name="Tan J."/>
            <person name="Taylor R.E."/>
        </authorList>
    </citation>
    <scope>NUCLEOTIDE SEQUENCE [LARGE SCALE GENOMIC DNA]</scope>
    <source>
        <strain evidence="2 3">Cb vi76</strain>
    </source>
</reference>
<gene>
    <name evidence="2" type="ORF">Q664_21760</name>
</gene>
<dbReference type="RefSeq" id="WP_043398518.1">
    <property type="nucleotide sequence ID" value="NZ_JPMI01000142.1"/>
</dbReference>
<protein>
    <submittedName>
        <fullName evidence="2">Membrane protein</fullName>
    </submittedName>
</protein>